<organism evidence="3 4">
    <name type="scientific">Alicyclobacillus dauci</name>
    <dbReference type="NCBI Taxonomy" id="1475485"/>
    <lineage>
        <taxon>Bacteria</taxon>
        <taxon>Bacillati</taxon>
        <taxon>Bacillota</taxon>
        <taxon>Bacilli</taxon>
        <taxon>Bacillales</taxon>
        <taxon>Alicyclobacillaceae</taxon>
        <taxon>Alicyclobacillus</taxon>
    </lineage>
</organism>
<dbReference type="PROSITE" id="PS51257">
    <property type="entry name" value="PROKAR_LIPOPROTEIN"/>
    <property type="match status" value="1"/>
</dbReference>
<dbReference type="Gene3D" id="2.130.10.10">
    <property type="entry name" value="YVTN repeat-like/Quinoprotein amine dehydrogenase"/>
    <property type="match status" value="1"/>
</dbReference>
<keyword evidence="2" id="KW-0732">Signal</keyword>
<dbReference type="RefSeq" id="WP_268045250.1">
    <property type="nucleotide sequence ID" value="NZ_CP104064.1"/>
</dbReference>
<dbReference type="SUPFAM" id="SSF110296">
    <property type="entry name" value="Oligoxyloglucan reducing end-specific cellobiohydrolase"/>
    <property type="match status" value="1"/>
</dbReference>
<reference evidence="3" key="1">
    <citation type="submission" date="2022-08" db="EMBL/GenBank/DDBJ databases">
        <title>Alicyclobacillus dauci DSM2870, complete genome.</title>
        <authorList>
            <person name="Wang Q."/>
            <person name="Cai R."/>
            <person name="Wang Z."/>
        </authorList>
    </citation>
    <scope>NUCLEOTIDE SEQUENCE</scope>
    <source>
        <strain evidence="3">DSM 28700</strain>
    </source>
</reference>
<evidence type="ECO:0008006" key="5">
    <source>
        <dbReference type="Google" id="ProtNLM"/>
    </source>
</evidence>
<feature type="chain" id="PRO_5045071895" description="Photosynthesis system II assembly factor Ycf48/Hcf136-like domain-containing protein" evidence="2">
    <location>
        <begin position="21"/>
        <end position="438"/>
    </location>
</feature>
<feature type="region of interest" description="Disordered" evidence="1">
    <location>
        <begin position="69"/>
        <end position="94"/>
    </location>
</feature>
<evidence type="ECO:0000256" key="1">
    <source>
        <dbReference type="SAM" id="MobiDB-lite"/>
    </source>
</evidence>
<dbReference type="Proteomes" id="UP001164803">
    <property type="component" value="Chromosome"/>
</dbReference>
<name>A0ABY6Z5Y7_9BACL</name>
<dbReference type="EMBL" id="CP104064">
    <property type="protein sequence ID" value="WAH37731.1"/>
    <property type="molecule type" value="Genomic_DNA"/>
</dbReference>
<evidence type="ECO:0000313" key="4">
    <source>
        <dbReference type="Proteomes" id="UP001164803"/>
    </source>
</evidence>
<proteinExistence type="predicted"/>
<sequence length="438" mass="44731">MRTQLSALAGLALISIGTLAGCATGQKTLTAPSIATNTIAANETVGSAATANTSSSATVNTTGNSIASTGNTTISPTANATPPSHSTGNSSVQTVHQGGPMIPAYVPFTQFGAKALHAVSFSSTEVGYAAGDNGIYRTADGGKTWALVYASTVPVLGIQAAPPVNDHIQNVVAFTKSSLLVSNDGRYFHAERAPGNAQGQGVSNVQAVALLDDASTWVLSGGTVWASGGLDGSMSRATPSAGVQSIAAVDDNTAYASTGQSVYKTVDHGTHWTTVLSAHLKGGSWHTDVQVQGNHVAVLFYGGDAGMSQSAFILFESNDAGKTWRPVLDEGYFSADYNGVKPVVQKNVGEQPGPMALLPTGEIVFVGVDERLNQAIVTRVTTNGKVTGPYKVGPALDVTPTQMAIAVPDAQHVILVGSKAGKGAIVMSNDGGLTWSRS</sequence>
<evidence type="ECO:0000256" key="2">
    <source>
        <dbReference type="SAM" id="SignalP"/>
    </source>
</evidence>
<protein>
    <recommendedName>
        <fullName evidence="5">Photosynthesis system II assembly factor Ycf48/Hcf136-like domain-containing protein</fullName>
    </recommendedName>
</protein>
<keyword evidence="4" id="KW-1185">Reference proteome</keyword>
<feature type="signal peptide" evidence="2">
    <location>
        <begin position="1"/>
        <end position="20"/>
    </location>
</feature>
<gene>
    <name evidence="3" type="ORF">NZD86_04300</name>
</gene>
<evidence type="ECO:0000313" key="3">
    <source>
        <dbReference type="EMBL" id="WAH37731.1"/>
    </source>
</evidence>
<accession>A0ABY6Z5Y7</accession>
<dbReference type="InterPro" id="IPR015943">
    <property type="entry name" value="WD40/YVTN_repeat-like_dom_sf"/>
</dbReference>